<evidence type="ECO:0000256" key="1">
    <source>
        <dbReference type="SAM" id="SignalP"/>
    </source>
</evidence>
<reference evidence="2" key="1">
    <citation type="submission" date="2023-03" db="EMBL/GenBank/DDBJ databases">
        <authorList>
            <person name="Julca I."/>
        </authorList>
    </citation>
    <scope>NUCLEOTIDE SEQUENCE</scope>
</reference>
<proteinExistence type="predicted"/>
<keyword evidence="1" id="KW-0732">Signal</keyword>
<gene>
    <name evidence="2" type="ORF">OLC1_LOCUS2855</name>
</gene>
<dbReference type="AlphaFoldDB" id="A0AAV1C5Q6"/>
<organism evidence="2 3">
    <name type="scientific">Oldenlandia corymbosa var. corymbosa</name>
    <dbReference type="NCBI Taxonomy" id="529605"/>
    <lineage>
        <taxon>Eukaryota</taxon>
        <taxon>Viridiplantae</taxon>
        <taxon>Streptophyta</taxon>
        <taxon>Embryophyta</taxon>
        <taxon>Tracheophyta</taxon>
        <taxon>Spermatophyta</taxon>
        <taxon>Magnoliopsida</taxon>
        <taxon>eudicotyledons</taxon>
        <taxon>Gunneridae</taxon>
        <taxon>Pentapetalae</taxon>
        <taxon>asterids</taxon>
        <taxon>lamiids</taxon>
        <taxon>Gentianales</taxon>
        <taxon>Rubiaceae</taxon>
        <taxon>Rubioideae</taxon>
        <taxon>Spermacoceae</taxon>
        <taxon>Hedyotis-Oldenlandia complex</taxon>
        <taxon>Oldenlandia</taxon>
    </lineage>
</organism>
<dbReference type="Proteomes" id="UP001161247">
    <property type="component" value="Chromosome 1"/>
</dbReference>
<feature type="chain" id="PRO_5043762884" evidence="1">
    <location>
        <begin position="25"/>
        <end position="105"/>
    </location>
</feature>
<name>A0AAV1C5Q6_OLDCO</name>
<dbReference type="EMBL" id="OX459118">
    <property type="protein sequence ID" value="CAI9090770.1"/>
    <property type="molecule type" value="Genomic_DNA"/>
</dbReference>
<feature type="signal peptide" evidence="1">
    <location>
        <begin position="1"/>
        <end position="24"/>
    </location>
</feature>
<keyword evidence="3" id="KW-1185">Reference proteome</keyword>
<protein>
    <submittedName>
        <fullName evidence="2">OLC1v1025606C1</fullName>
    </submittedName>
</protein>
<evidence type="ECO:0000313" key="2">
    <source>
        <dbReference type="EMBL" id="CAI9090770.1"/>
    </source>
</evidence>
<accession>A0AAV1C5Q6</accession>
<evidence type="ECO:0000313" key="3">
    <source>
        <dbReference type="Proteomes" id="UP001161247"/>
    </source>
</evidence>
<sequence>MERITKLFVVLFLIVNSNFLSVEGVRLMQAEGQFGLKNVLIKLKIGAEAEATFEPGPGKMEMMNQQLTSALSEALKGYHMAGTGPVSIGQETYVVPSDSSPNNGN</sequence>